<dbReference type="Gene3D" id="3.30.70.1020">
    <property type="entry name" value="Trehalose-6-phosphate phosphatase related protein, domain 2"/>
    <property type="match status" value="1"/>
</dbReference>
<reference evidence="7" key="2">
    <citation type="submission" date="2021-12" db="EMBL/GenBank/DDBJ databases">
        <title>Resequencing data analysis of finger millet.</title>
        <authorList>
            <person name="Hatakeyama M."/>
            <person name="Aluri S."/>
            <person name="Balachadran M.T."/>
            <person name="Sivarajan S.R."/>
            <person name="Poveda L."/>
            <person name="Shimizu-Inatsugi R."/>
            <person name="Schlapbach R."/>
            <person name="Sreeman S.M."/>
            <person name="Shimizu K.K."/>
        </authorList>
    </citation>
    <scope>NUCLEOTIDE SEQUENCE</scope>
</reference>
<dbReference type="Pfam" id="PF02358">
    <property type="entry name" value="Trehalose_PPase"/>
    <property type="match status" value="1"/>
</dbReference>
<dbReference type="FunFam" id="3.30.70.1020:FF:000004">
    <property type="entry name" value="Trehalose 6-phosphate phosphatase"/>
    <property type="match status" value="1"/>
</dbReference>
<evidence type="ECO:0000313" key="9">
    <source>
        <dbReference type="Proteomes" id="UP001054889"/>
    </source>
</evidence>
<evidence type="ECO:0000256" key="1">
    <source>
        <dbReference type="ARBA" id="ARBA00000500"/>
    </source>
</evidence>
<dbReference type="NCBIfam" id="TIGR01484">
    <property type="entry name" value="HAD-SF-IIB"/>
    <property type="match status" value="1"/>
</dbReference>
<protein>
    <recommendedName>
        <fullName evidence="6">Trehalose 6-phosphate phosphatase</fullName>
        <ecNumber evidence="6">3.1.3.12</ecNumber>
    </recommendedName>
</protein>
<accession>A0AAV5CQ30</accession>
<dbReference type="InterPro" id="IPR044651">
    <property type="entry name" value="OTSB-like"/>
</dbReference>
<sequence>MTNQDVVFQDMAGIAAALPGALFACRGAAGAVSSLRRGGAYGLGGPRRRRVPRRAGRRWPDLHQLGRRGYPRVLPDALPRRRRARRVDGELLRHPSALGSFDDVAAAAKGKKVVMFMDYDGTLSPIVTDPDRAFMSAEMRAAVRDVAKLFPTALVTGRCLEKVYSFVGLSELYYAGSHGMDIKGPSSSKPFLPPNFQEGNSKTVLLQPAREFLPVIDKAYRGLVDKTKATPGARVENNKFCLSVHFRCVDEKRWSPLAEQVKAVLRDFPELKLSEGRKVLEIRPSIMWDKGRAVEFLLKSLGFDDRSDVLPVYIGDDRTDEDAFKMLRKRGQGIGILVSKFPKETDASYSLKDPTEVQYIYLAWHNESLTKLLIPSVMEFLHQLVHWKRRRSPSAMRRPRVQ</sequence>
<dbReference type="GO" id="GO:0005992">
    <property type="term" value="P:trehalose biosynthetic process"/>
    <property type="evidence" value="ECO:0007669"/>
    <property type="project" value="InterPro"/>
</dbReference>
<comment type="cofactor">
    <cofactor evidence="2 6">
        <name>a divalent metal cation</name>
        <dbReference type="ChEBI" id="CHEBI:60240"/>
    </cofactor>
</comment>
<dbReference type="AlphaFoldDB" id="A0AAV5CQ30"/>
<dbReference type="InterPro" id="IPR023214">
    <property type="entry name" value="HAD_sf"/>
</dbReference>
<dbReference type="InterPro" id="IPR003337">
    <property type="entry name" value="Trehalose_PPase"/>
</dbReference>
<dbReference type="InterPro" id="IPR006379">
    <property type="entry name" value="HAD-SF_hydro_IIB"/>
</dbReference>
<comment type="pathway">
    <text evidence="3 6">Glycan biosynthesis; trehalose biosynthesis.</text>
</comment>
<proteinExistence type="inferred from homology"/>
<comment type="catalytic activity">
    <reaction evidence="1 6">
        <text>alpha,alpha-trehalose 6-phosphate + H2O = alpha,alpha-trehalose + phosphate</text>
        <dbReference type="Rhea" id="RHEA:23420"/>
        <dbReference type="ChEBI" id="CHEBI:15377"/>
        <dbReference type="ChEBI" id="CHEBI:16551"/>
        <dbReference type="ChEBI" id="CHEBI:43474"/>
        <dbReference type="ChEBI" id="CHEBI:58429"/>
        <dbReference type="EC" id="3.1.3.12"/>
    </reaction>
</comment>
<dbReference type="FunFam" id="3.40.50.1000:FF:000073">
    <property type="entry name" value="Trehalose 6-phosphate phosphatase"/>
    <property type="match status" value="1"/>
</dbReference>
<evidence type="ECO:0000313" key="8">
    <source>
        <dbReference type="EMBL" id="GJN00505.1"/>
    </source>
</evidence>
<comment type="function">
    <text evidence="6">Removes the phosphate from trehalose 6-phosphate to produce free trehalose.</text>
</comment>
<name>A0AAV5CQ30_ELECO</name>
<evidence type="ECO:0000313" key="7">
    <source>
        <dbReference type="EMBL" id="GJN00273.1"/>
    </source>
</evidence>
<dbReference type="GO" id="GO:0004805">
    <property type="term" value="F:trehalose-phosphatase activity"/>
    <property type="evidence" value="ECO:0007669"/>
    <property type="project" value="UniProtKB-EC"/>
</dbReference>
<evidence type="ECO:0000256" key="6">
    <source>
        <dbReference type="RuleBase" id="RU361117"/>
    </source>
</evidence>
<dbReference type="SUPFAM" id="SSF56784">
    <property type="entry name" value="HAD-like"/>
    <property type="match status" value="1"/>
</dbReference>
<dbReference type="EMBL" id="BQKI01000008">
    <property type="protein sequence ID" value="GJN00273.1"/>
    <property type="molecule type" value="Genomic_DNA"/>
</dbReference>
<dbReference type="NCBIfam" id="TIGR00685">
    <property type="entry name" value="T6PP"/>
    <property type="match status" value="1"/>
</dbReference>
<dbReference type="EC" id="3.1.3.12" evidence="6"/>
<keyword evidence="9" id="KW-1185">Reference proteome</keyword>
<evidence type="ECO:0000256" key="3">
    <source>
        <dbReference type="ARBA" id="ARBA00005199"/>
    </source>
</evidence>
<dbReference type="EMBL" id="BQKI01000008">
    <property type="protein sequence ID" value="GJN00505.1"/>
    <property type="molecule type" value="Genomic_DNA"/>
</dbReference>
<dbReference type="InterPro" id="IPR036412">
    <property type="entry name" value="HAD-like_sf"/>
</dbReference>
<reference evidence="7" key="1">
    <citation type="journal article" date="2018" name="DNA Res.">
        <title>Multiple hybrid de novo genome assembly of finger millet, an orphan allotetraploid crop.</title>
        <authorList>
            <person name="Hatakeyama M."/>
            <person name="Aluri S."/>
            <person name="Balachadran M.T."/>
            <person name="Sivarajan S.R."/>
            <person name="Patrignani A."/>
            <person name="Gruter S."/>
            <person name="Poveda L."/>
            <person name="Shimizu-Inatsugi R."/>
            <person name="Baeten J."/>
            <person name="Francoijs K.J."/>
            <person name="Nataraja K.N."/>
            <person name="Reddy Y.A.N."/>
            <person name="Phadnis S."/>
            <person name="Ravikumar R.L."/>
            <person name="Schlapbach R."/>
            <person name="Sreeman S.M."/>
            <person name="Shimizu K.K."/>
        </authorList>
    </citation>
    <scope>NUCLEOTIDE SEQUENCE</scope>
</reference>
<dbReference type="Gene3D" id="3.40.50.1000">
    <property type="entry name" value="HAD superfamily/HAD-like"/>
    <property type="match status" value="1"/>
</dbReference>
<comment type="caution">
    <text evidence="7">The sequence shown here is derived from an EMBL/GenBank/DDBJ whole genome shotgun (WGS) entry which is preliminary data.</text>
</comment>
<organism evidence="7 9">
    <name type="scientific">Eleusine coracana subsp. coracana</name>
    <dbReference type="NCBI Taxonomy" id="191504"/>
    <lineage>
        <taxon>Eukaryota</taxon>
        <taxon>Viridiplantae</taxon>
        <taxon>Streptophyta</taxon>
        <taxon>Embryophyta</taxon>
        <taxon>Tracheophyta</taxon>
        <taxon>Spermatophyta</taxon>
        <taxon>Magnoliopsida</taxon>
        <taxon>Liliopsida</taxon>
        <taxon>Poales</taxon>
        <taxon>Poaceae</taxon>
        <taxon>PACMAD clade</taxon>
        <taxon>Chloridoideae</taxon>
        <taxon>Cynodonteae</taxon>
        <taxon>Eleusininae</taxon>
        <taxon>Eleusine</taxon>
    </lineage>
</organism>
<evidence type="ECO:0000256" key="4">
    <source>
        <dbReference type="ARBA" id="ARBA00008770"/>
    </source>
</evidence>
<dbReference type="PANTHER" id="PTHR43768">
    <property type="entry name" value="TREHALOSE 6-PHOSPHATE PHOSPHATASE"/>
    <property type="match status" value="1"/>
</dbReference>
<keyword evidence="5 6" id="KW-0378">Hydrolase</keyword>
<gene>
    <name evidence="7" type="primary">ga17446</name>
    <name evidence="8" type="synonym">ga17693</name>
    <name evidence="7" type="ORF">PR202_ga17446</name>
    <name evidence="8" type="ORF">PR202_ga17693</name>
</gene>
<dbReference type="PANTHER" id="PTHR43768:SF10">
    <property type="entry name" value="TREHALOSE-PHOSPHATE PHOSPHATASE 8-RELATED"/>
    <property type="match status" value="1"/>
</dbReference>
<comment type="similarity">
    <text evidence="4 6">Belongs to the trehalose phosphatase family.</text>
</comment>
<evidence type="ECO:0000256" key="2">
    <source>
        <dbReference type="ARBA" id="ARBA00001968"/>
    </source>
</evidence>
<dbReference type="CDD" id="cd01627">
    <property type="entry name" value="HAD_TPP"/>
    <property type="match status" value="1"/>
</dbReference>
<dbReference type="Proteomes" id="UP001054889">
    <property type="component" value="Unassembled WGS sequence"/>
</dbReference>
<evidence type="ECO:0000256" key="5">
    <source>
        <dbReference type="ARBA" id="ARBA00022801"/>
    </source>
</evidence>